<dbReference type="Proteomes" id="UP001181622">
    <property type="component" value="Unassembled WGS sequence"/>
</dbReference>
<evidence type="ECO:0000313" key="3">
    <source>
        <dbReference type="Proteomes" id="UP001181622"/>
    </source>
</evidence>
<proteinExistence type="predicted"/>
<protein>
    <submittedName>
        <fullName evidence="2">Copper-binding protein</fullName>
    </submittedName>
</protein>
<keyword evidence="3" id="KW-1185">Reference proteome</keyword>
<organism evidence="2 3">
    <name type="scientific">Chelatococcus sambhunathii</name>
    <dbReference type="NCBI Taxonomy" id="363953"/>
    <lineage>
        <taxon>Bacteria</taxon>
        <taxon>Pseudomonadati</taxon>
        <taxon>Pseudomonadota</taxon>
        <taxon>Alphaproteobacteria</taxon>
        <taxon>Hyphomicrobiales</taxon>
        <taxon>Chelatococcaceae</taxon>
        <taxon>Chelatococcus</taxon>
    </lineage>
</organism>
<gene>
    <name evidence="2" type="ORF">IHQ68_04640</name>
</gene>
<dbReference type="InterPro" id="IPR021647">
    <property type="entry name" value="CusF_Ec"/>
</dbReference>
<name>A0ABU1DD00_9HYPH</name>
<dbReference type="EMBL" id="JADBEO010000007">
    <property type="protein sequence ID" value="MDR4305914.1"/>
    <property type="molecule type" value="Genomic_DNA"/>
</dbReference>
<accession>A0ABU1DD00</accession>
<feature type="signal peptide" evidence="1">
    <location>
        <begin position="1"/>
        <end position="22"/>
    </location>
</feature>
<comment type="caution">
    <text evidence="2">The sequence shown here is derived from an EMBL/GenBank/DDBJ whole genome shotgun (WGS) entry which is preliminary data.</text>
</comment>
<dbReference type="InterPro" id="IPR042230">
    <property type="entry name" value="CusF_sf"/>
</dbReference>
<evidence type="ECO:0000313" key="2">
    <source>
        <dbReference type="EMBL" id="MDR4305914.1"/>
    </source>
</evidence>
<reference evidence="2" key="1">
    <citation type="submission" date="2020-10" db="EMBL/GenBank/DDBJ databases">
        <authorList>
            <person name="Abbas A."/>
            <person name="Razzaq R."/>
            <person name="Waqas M."/>
            <person name="Abbas N."/>
            <person name="Nielsen T.K."/>
            <person name="Hansen L.H."/>
            <person name="Hussain S."/>
            <person name="Shahid M."/>
        </authorList>
    </citation>
    <scope>NUCLEOTIDE SEQUENCE</scope>
    <source>
        <strain evidence="2">S14</strain>
    </source>
</reference>
<dbReference type="Gene3D" id="2.40.50.320">
    <property type="entry name" value="Copper binding periplasmic protein CusF"/>
    <property type="match status" value="1"/>
</dbReference>
<feature type="chain" id="PRO_5046943192" evidence="1">
    <location>
        <begin position="23"/>
        <end position="93"/>
    </location>
</feature>
<dbReference type="Pfam" id="PF11604">
    <property type="entry name" value="CusF_Ec"/>
    <property type="match status" value="1"/>
</dbReference>
<sequence>MKKTPAVVGALVAAFVATAASAADGTVKKVDESAGKITLDHGPIKNLGMDEPMSMVFKAADPALLKGVKVGDKVTFEADRVNGQITLTKIQKK</sequence>
<dbReference type="RefSeq" id="WP_309389305.1">
    <property type="nucleotide sequence ID" value="NZ_JADBEO010000007.1"/>
</dbReference>
<evidence type="ECO:0000256" key="1">
    <source>
        <dbReference type="SAM" id="SignalP"/>
    </source>
</evidence>
<keyword evidence="1" id="KW-0732">Signal</keyword>